<dbReference type="EMBL" id="KZ303536">
    <property type="protein sequence ID" value="PIA13472.1"/>
    <property type="molecule type" value="Genomic_DNA"/>
</dbReference>
<dbReference type="AlphaFoldDB" id="A0A2G5B375"/>
<dbReference type="Proteomes" id="UP000242474">
    <property type="component" value="Unassembled WGS sequence"/>
</dbReference>
<gene>
    <name evidence="2" type="ORF">COEREDRAFT_11389</name>
</gene>
<evidence type="ECO:0000313" key="3">
    <source>
        <dbReference type="Proteomes" id="UP000242474"/>
    </source>
</evidence>
<name>A0A2G5B375_COERN</name>
<dbReference type="OrthoDB" id="5559812at2759"/>
<accession>A0A2G5B375</accession>
<evidence type="ECO:0000313" key="2">
    <source>
        <dbReference type="EMBL" id="PIA13472.1"/>
    </source>
</evidence>
<evidence type="ECO:0000256" key="1">
    <source>
        <dbReference type="SAM" id="MobiDB-lite"/>
    </source>
</evidence>
<protein>
    <submittedName>
        <fullName evidence="2">Uncharacterized protein</fullName>
    </submittedName>
</protein>
<proteinExistence type="predicted"/>
<organism evidence="2 3">
    <name type="scientific">Coemansia reversa (strain ATCC 12441 / NRRL 1564)</name>
    <dbReference type="NCBI Taxonomy" id="763665"/>
    <lineage>
        <taxon>Eukaryota</taxon>
        <taxon>Fungi</taxon>
        <taxon>Fungi incertae sedis</taxon>
        <taxon>Zoopagomycota</taxon>
        <taxon>Kickxellomycotina</taxon>
        <taxon>Kickxellomycetes</taxon>
        <taxon>Kickxellales</taxon>
        <taxon>Kickxellaceae</taxon>
        <taxon>Coemansia</taxon>
    </lineage>
</organism>
<feature type="region of interest" description="Disordered" evidence="1">
    <location>
        <begin position="23"/>
        <end position="56"/>
    </location>
</feature>
<keyword evidence="3" id="KW-1185">Reference proteome</keyword>
<reference evidence="2 3" key="1">
    <citation type="journal article" date="2015" name="Genome Biol. Evol.">
        <title>Phylogenomic analyses indicate that early fungi evolved digesting cell walls of algal ancestors of land plants.</title>
        <authorList>
            <person name="Chang Y."/>
            <person name="Wang S."/>
            <person name="Sekimoto S."/>
            <person name="Aerts A.L."/>
            <person name="Choi C."/>
            <person name="Clum A."/>
            <person name="LaButti K.M."/>
            <person name="Lindquist E.A."/>
            <person name="Yee Ngan C."/>
            <person name="Ohm R.A."/>
            <person name="Salamov A.A."/>
            <person name="Grigoriev I.V."/>
            <person name="Spatafora J.W."/>
            <person name="Berbee M.L."/>
        </authorList>
    </citation>
    <scope>NUCLEOTIDE SEQUENCE [LARGE SCALE GENOMIC DNA]</scope>
    <source>
        <strain evidence="2 3">NRRL 1564</strain>
    </source>
</reference>
<sequence length="153" mass="17046">MGQAGSKATRGMRLPRNHIAAVEQKAGNKAQEKAVTREQMLAEEEETEAADSKQNEQLQDNLKYFINPKELVTPITPANPSENANVRALRNRREEDEVIGTAFNRAKSSDLSSMLRELRSGQGTTHQAQQRAAAKYNLDEKTVAKLVRFLEPA</sequence>